<dbReference type="Pfam" id="PF21047">
    <property type="entry name" value="HEAT_Maestro"/>
    <property type="match status" value="1"/>
</dbReference>
<dbReference type="InterPro" id="IPR011989">
    <property type="entry name" value="ARM-like"/>
</dbReference>
<evidence type="ECO:0000256" key="2">
    <source>
        <dbReference type="SAM" id="MobiDB-lite"/>
    </source>
</evidence>
<name>A0A1A9ZRI5_GLOPL</name>
<protein>
    <recommendedName>
        <fullName evidence="9">Maestro heat-like repeat-containing protein family member 1</fullName>
    </recommendedName>
</protein>
<dbReference type="STRING" id="7398.A0A1A9ZRI5"/>
<keyword evidence="8" id="KW-1185">Reference proteome</keyword>
<dbReference type="Pfam" id="PF23227">
    <property type="entry name" value="HEAT_MROH2B_C"/>
    <property type="match status" value="1"/>
</dbReference>
<dbReference type="GO" id="GO:0005737">
    <property type="term" value="C:cytoplasm"/>
    <property type="evidence" value="ECO:0007669"/>
    <property type="project" value="TreeGrafter"/>
</dbReference>
<dbReference type="EnsemblMetazoa" id="GPAI022726-RA">
    <property type="protein sequence ID" value="GPAI022726-PA"/>
    <property type="gene ID" value="GPAI022726"/>
</dbReference>
<dbReference type="InterPro" id="IPR045206">
    <property type="entry name" value="Maestro_heat-like_prot"/>
</dbReference>
<dbReference type="Proteomes" id="UP000092445">
    <property type="component" value="Unassembled WGS sequence"/>
</dbReference>
<dbReference type="Pfam" id="PF23221">
    <property type="entry name" value="HEAT_MROH2B_1st"/>
    <property type="match status" value="1"/>
</dbReference>
<feature type="domain" description="MROH2B-like N-terminal HEAT-repeats" evidence="5">
    <location>
        <begin position="58"/>
        <end position="293"/>
    </location>
</feature>
<proteinExistence type="predicted"/>
<dbReference type="InterPro" id="IPR055408">
    <property type="entry name" value="HEAT_MROH2B-like"/>
</dbReference>
<dbReference type="PANTHER" id="PTHR23120:SF0">
    <property type="entry name" value="MAESTRO HEAT-LIKE REPEAT FAMILY MEMBER 1"/>
    <property type="match status" value="1"/>
</dbReference>
<keyword evidence="1" id="KW-0677">Repeat</keyword>
<dbReference type="InterPro" id="IPR048465">
    <property type="entry name" value="Maestro-like_HEAT"/>
</dbReference>
<evidence type="ECO:0008006" key="9">
    <source>
        <dbReference type="Google" id="ProtNLM"/>
    </source>
</evidence>
<evidence type="ECO:0000259" key="5">
    <source>
        <dbReference type="Pfam" id="PF23221"/>
    </source>
</evidence>
<reference evidence="7" key="2">
    <citation type="submission" date="2020-05" db="UniProtKB">
        <authorList>
            <consortium name="EnsemblMetazoa"/>
        </authorList>
    </citation>
    <scope>IDENTIFICATION</scope>
    <source>
        <strain evidence="7">IAEA</strain>
    </source>
</reference>
<feature type="domain" description="MROH2B-like HEAT-repeats" evidence="4">
    <location>
        <begin position="296"/>
        <end position="898"/>
    </location>
</feature>
<dbReference type="SUPFAM" id="SSF48371">
    <property type="entry name" value="ARM repeat"/>
    <property type="match status" value="2"/>
</dbReference>
<evidence type="ECO:0000259" key="3">
    <source>
        <dbReference type="Pfam" id="PF21047"/>
    </source>
</evidence>
<dbReference type="Gene3D" id="1.25.10.10">
    <property type="entry name" value="Leucine-rich Repeat Variant"/>
    <property type="match status" value="2"/>
</dbReference>
<dbReference type="Pfam" id="PF23210">
    <property type="entry name" value="HEAT_Maestro_2"/>
    <property type="match status" value="1"/>
</dbReference>
<evidence type="ECO:0000313" key="7">
    <source>
        <dbReference type="EnsemblMetazoa" id="GPAI022726-PA"/>
    </source>
</evidence>
<reference evidence="8" key="1">
    <citation type="submission" date="2014-03" db="EMBL/GenBank/DDBJ databases">
        <authorList>
            <person name="Aksoy S."/>
            <person name="Warren W."/>
            <person name="Wilson R.K."/>
        </authorList>
    </citation>
    <scope>NUCLEOTIDE SEQUENCE [LARGE SCALE GENOMIC DNA]</scope>
    <source>
        <strain evidence="8">IAEA</strain>
    </source>
</reference>
<dbReference type="InterPro" id="IPR016024">
    <property type="entry name" value="ARM-type_fold"/>
</dbReference>
<feature type="region of interest" description="Disordered" evidence="2">
    <location>
        <begin position="560"/>
        <end position="581"/>
    </location>
</feature>
<dbReference type="PANTHER" id="PTHR23120">
    <property type="entry name" value="MAESTRO-RELATED HEAT DOMAIN-CONTAINING"/>
    <property type="match status" value="1"/>
</dbReference>
<feature type="domain" description="Maestro-like HEAT-repeats" evidence="3">
    <location>
        <begin position="1024"/>
        <end position="1204"/>
    </location>
</feature>
<dbReference type="VEuPathDB" id="VectorBase:GPAI022726"/>
<dbReference type="InterPro" id="IPR055406">
    <property type="entry name" value="HEAT_Maestro"/>
</dbReference>
<accession>A0A1A9ZRI5</accession>
<evidence type="ECO:0000256" key="1">
    <source>
        <dbReference type="ARBA" id="ARBA00022737"/>
    </source>
</evidence>
<sequence>MFEFIKKKLKKKSSCKTKSFFKRKTFSILSPTNGVLHNLCNGLTDKDETVRSAIQNALVKIMETHPLRATNIIMKYKEEHSKLPEQTIIIVLRAIEKVVSSDACIPDEAHKKLISLALGEMTRSTDNVSAIQNHAMDILVAIGRGANCKLVMEALMNHTKEGTVAHFMIMQCYGNIASSNIVGVVPFIKPVMAFTIPNLTGIKLDHIKQAHAYAIGRFSEALLEQSSANAALATTQKSNDNGEVISPTAAEVEELLNCSTEISIAYDVLFNQWLHSREPKVCVEILQALSCMFPLLPADKVKDQSPRLVPHILNLYRRSIERNSVTQFLSAVLKTNINLQPTVLDGVIDQLITNLFDLVCVYPDYEKPQTVKGHYEVLRCFDLLSGVYAIKIMDTLLMHLRNNSERERIKSLLILTHLLNTSTVNIENKLQSFLECLKQMITVEKSVKMKMTLLKTIVALAQKSFIKEKEFVWFIVRYSCKYNKVNQDHGTLEEHANFVLSCENSLFMLSSTVGTMDELLKRELLNYFVLLDYTDICSNLSKCLANLFSKSPNIEFEVYHEEEQQEKDKKEDIAEEASTKPPASIVRSGKIIVPSAETIYARCLALLGNYHCITRSTNIISFLRFYYPHLNPELSKLWEKSTSDLLLSINKESLFFTKYLDFIKETNEFLSGYDQQFAERLVNKMAEQMIMYPLTLPNSEFVIPQLHSERGMLLKSLALTLCHVKDSQLVSAKIDLIITAARQEKLDKHTKHSEYEDKIVPCTLALGYVSRVHLHLLVKKLVELAHIGGRKHSTGFFSNLHFIKDTHKELENYKTNLLVIKVFGRIMDEADPQQTITNLDDTILNFLILQLSNTKDQIVMSAILKTLCSICHQLIRTKGNVKASLKYRKQIMEAVFNIPIEPPFDDLPLLPIILKLGTDFICLGDEESSETIDGGVIFEIACKNFFTCAQNLKMKFESPEEDDRNSFLAKYLNESLPELNALVKVIIEMDPSPSTLDLIITILECWTRDKNSEVRICASHVFNNTLNVYIKTMKIGGEAPSKFNQTGQMLAKIVPRCIDSNGTVRQVSVEILQRTLEIACIYETLTIADSTADWLKEIEIIKERILTDDPKEIDNLAGEIATIIAVRISNFQYLQFCKTLLEGLKDPEDSSAIGASVVLKFFIQQKGSELFHAVTDLVKESLTVSVAAEKQTVKGNAIQRLCLVYFKAIHNCEVSRAKLGVLKALVALTKHHPKLVSCEILAQQLPFEENIIEYWHLICKDSDLTGILLDNFLQVLSSSSPYEINEAPVERQKIANVPSFAIFCALHKMMPRNDIREELNSKFPELFTMLLTSLATYTNLAAPMHSGNVCSTSSAAGSSSTTSKTKFGFIPNKETVKMNPCQIVLETFQSFLNNLEMEQIFEALTIHKHLSSSTDLKNYIELLTPIAKGLANQVDIHSNTMKQVIKALSKYVSSPFDGQRVAAIGLYSRLVPFNPCGEISTIIMHHLSAALSDPKAVVRGLSIQGMGYVGQLVEEDIEKYTEAAITALLKGLDDTVNDCLINIPLESIRGLSLLLRALPSESVESFHVSLAIRIRPFFSSYSVEIREAAIVLFGDLCESKISINNGIVSPNSINEALHEQLLANLFPLLLHLGESEPTIVRACKSTLRKVCRLLNSFKIHEMAERDLIDHGQLNYNSFIVEFVKLIAMELTDHIQDFINSCLPNLRSPWPEVRGSAAVVIGILNNFLMERSPQTEGVGNSIVLLLKDENHYVRIKAATALGYFFGDI</sequence>
<feature type="domain" description="Maestro/Maestro-like HEAT-repeats" evidence="6">
    <location>
        <begin position="1484"/>
        <end position="1762"/>
    </location>
</feature>
<evidence type="ECO:0000259" key="4">
    <source>
        <dbReference type="Pfam" id="PF23210"/>
    </source>
</evidence>
<feature type="compositionally biased region" description="Basic and acidic residues" evidence="2">
    <location>
        <begin position="560"/>
        <end position="572"/>
    </location>
</feature>
<dbReference type="InterPro" id="IPR056282">
    <property type="entry name" value="MROH2B-like_N_HEAT"/>
</dbReference>
<evidence type="ECO:0000259" key="6">
    <source>
        <dbReference type="Pfam" id="PF23227"/>
    </source>
</evidence>
<evidence type="ECO:0000313" key="8">
    <source>
        <dbReference type="Proteomes" id="UP000092445"/>
    </source>
</evidence>
<organism evidence="7 8">
    <name type="scientific">Glossina pallidipes</name>
    <name type="common">Tsetse fly</name>
    <dbReference type="NCBI Taxonomy" id="7398"/>
    <lineage>
        <taxon>Eukaryota</taxon>
        <taxon>Metazoa</taxon>
        <taxon>Ecdysozoa</taxon>
        <taxon>Arthropoda</taxon>
        <taxon>Hexapoda</taxon>
        <taxon>Insecta</taxon>
        <taxon>Pterygota</taxon>
        <taxon>Neoptera</taxon>
        <taxon>Endopterygota</taxon>
        <taxon>Diptera</taxon>
        <taxon>Brachycera</taxon>
        <taxon>Muscomorpha</taxon>
        <taxon>Hippoboscoidea</taxon>
        <taxon>Glossinidae</taxon>
        <taxon>Glossina</taxon>
    </lineage>
</organism>